<evidence type="ECO:0008006" key="3">
    <source>
        <dbReference type="Google" id="ProtNLM"/>
    </source>
</evidence>
<protein>
    <recommendedName>
        <fullName evidence="3">NTP pyrophosphohydrolase MazG putative catalytic core domain-containing protein</fullName>
    </recommendedName>
</protein>
<name>A0ABX3F6F6_9VIBR</name>
<evidence type="ECO:0000313" key="2">
    <source>
        <dbReference type="Proteomes" id="UP000186039"/>
    </source>
</evidence>
<dbReference type="RefSeq" id="WP_075716155.1">
    <property type="nucleotide sequence ID" value="NZ_AP019655.1"/>
</dbReference>
<reference evidence="1 2" key="1">
    <citation type="submission" date="2016-09" db="EMBL/GenBank/DDBJ databases">
        <title>Genomic Taxonomy of the Vibrionaceae.</title>
        <authorList>
            <person name="Gonzalez-Castillo A."/>
            <person name="Gomez-Gil B."/>
            <person name="Enciso-Ibarra K."/>
        </authorList>
    </citation>
    <scope>NUCLEOTIDE SEQUENCE [LARGE SCALE GENOMIC DNA]</scope>
    <source>
        <strain evidence="1 2">CAIM 1902</strain>
    </source>
</reference>
<dbReference type="EMBL" id="MJMH01000217">
    <property type="protein sequence ID" value="OLQ85770.1"/>
    <property type="molecule type" value="Genomic_DNA"/>
</dbReference>
<organism evidence="1 2">
    <name type="scientific">Vibrio panuliri</name>
    <dbReference type="NCBI Taxonomy" id="1381081"/>
    <lineage>
        <taxon>Bacteria</taxon>
        <taxon>Pseudomonadati</taxon>
        <taxon>Pseudomonadota</taxon>
        <taxon>Gammaproteobacteria</taxon>
        <taxon>Vibrionales</taxon>
        <taxon>Vibrionaceae</taxon>
        <taxon>Vibrio</taxon>
    </lineage>
</organism>
<sequence>MLETMKLVQAKKLGTQGFTRTLDFDLAKLVEEVGELAIEVQINQGRLPQSKGGEDGIVGEAVDVVNVALDIAFLAMAQTGDLTVEQMAETLRHISARKLARWEEKVSLLESSNN</sequence>
<evidence type="ECO:0000313" key="1">
    <source>
        <dbReference type="EMBL" id="OLQ85770.1"/>
    </source>
</evidence>
<comment type="caution">
    <text evidence="1">The sequence shown here is derived from an EMBL/GenBank/DDBJ whole genome shotgun (WGS) entry which is preliminary data.</text>
</comment>
<dbReference type="Gene3D" id="1.10.287.1080">
    <property type="entry name" value="MazG-like"/>
    <property type="match status" value="1"/>
</dbReference>
<proteinExistence type="predicted"/>
<accession>A0ABX3F6F6</accession>
<gene>
    <name evidence="1" type="ORF">BIY20_02975</name>
</gene>
<dbReference type="Proteomes" id="UP000186039">
    <property type="component" value="Unassembled WGS sequence"/>
</dbReference>
<keyword evidence="2" id="KW-1185">Reference proteome</keyword>